<evidence type="ECO:0000256" key="6">
    <source>
        <dbReference type="SAM" id="Phobius"/>
    </source>
</evidence>
<keyword evidence="3 6" id="KW-0812">Transmembrane</keyword>
<feature type="transmembrane region" description="Helical" evidence="6">
    <location>
        <begin position="272"/>
        <end position="294"/>
    </location>
</feature>
<evidence type="ECO:0000256" key="3">
    <source>
        <dbReference type="ARBA" id="ARBA00022692"/>
    </source>
</evidence>
<dbReference type="InterPro" id="IPR017039">
    <property type="entry name" value="Virul_fac_BrkB"/>
</dbReference>
<accession>A0A831LC17</accession>
<reference evidence="7" key="1">
    <citation type="journal article" date="2020" name="mSystems">
        <title>Genome- and Community-Level Interaction Insights into Carbon Utilization and Element Cycling Functions of Hydrothermarchaeota in Hydrothermal Sediment.</title>
        <authorList>
            <person name="Zhou Z."/>
            <person name="Liu Y."/>
            <person name="Xu W."/>
            <person name="Pan J."/>
            <person name="Luo Z.H."/>
            <person name="Li M."/>
        </authorList>
    </citation>
    <scope>NUCLEOTIDE SEQUENCE [LARGE SCALE GENOMIC DNA]</scope>
    <source>
        <strain evidence="7">SpSt-1217</strain>
    </source>
</reference>
<proteinExistence type="predicted"/>
<feature type="transmembrane region" description="Helical" evidence="6">
    <location>
        <begin position="120"/>
        <end position="139"/>
    </location>
</feature>
<feature type="transmembrane region" description="Helical" evidence="6">
    <location>
        <begin position="238"/>
        <end position="260"/>
    </location>
</feature>
<dbReference type="AlphaFoldDB" id="A0A831LC17"/>
<evidence type="ECO:0000256" key="4">
    <source>
        <dbReference type="ARBA" id="ARBA00022989"/>
    </source>
</evidence>
<feature type="transmembrane region" description="Helical" evidence="6">
    <location>
        <begin position="207"/>
        <end position="226"/>
    </location>
</feature>
<comment type="subcellular location">
    <subcellularLocation>
        <location evidence="1">Cell membrane</location>
        <topology evidence="1">Multi-pass membrane protein</topology>
    </subcellularLocation>
</comment>
<dbReference type="Proteomes" id="UP000886047">
    <property type="component" value="Unassembled WGS sequence"/>
</dbReference>
<evidence type="ECO:0000313" key="7">
    <source>
        <dbReference type="EMBL" id="HDR51894.1"/>
    </source>
</evidence>
<dbReference type="GO" id="GO:0005886">
    <property type="term" value="C:plasma membrane"/>
    <property type="evidence" value="ECO:0007669"/>
    <property type="project" value="UniProtKB-SubCell"/>
</dbReference>
<name>A0A831LC17_9BACT</name>
<feature type="transmembrane region" description="Helical" evidence="6">
    <location>
        <begin position="160"/>
        <end position="187"/>
    </location>
</feature>
<dbReference type="EMBL" id="DSDK01000526">
    <property type="protein sequence ID" value="HDR51894.1"/>
    <property type="molecule type" value="Genomic_DNA"/>
</dbReference>
<comment type="caution">
    <text evidence="7">The sequence shown here is derived from an EMBL/GenBank/DDBJ whole genome shotgun (WGS) entry which is preliminary data.</text>
</comment>
<organism evidence="7">
    <name type="scientific">Mariniphaga anaerophila</name>
    <dbReference type="NCBI Taxonomy" id="1484053"/>
    <lineage>
        <taxon>Bacteria</taxon>
        <taxon>Pseudomonadati</taxon>
        <taxon>Bacteroidota</taxon>
        <taxon>Bacteroidia</taxon>
        <taxon>Marinilabiliales</taxon>
        <taxon>Prolixibacteraceae</taxon>
        <taxon>Mariniphaga</taxon>
    </lineage>
</organism>
<keyword evidence="2" id="KW-1003">Cell membrane</keyword>
<sequence>MKRGLLNRDKYQKVGDRLIDRAQKISLPFFDGVPLYDVAVFFWRSIVDGSITTRASAIAFSFFIAFFPGVLFLFTLIPYIPIENFQNELFMIIQEVVPDSTFATIEDTVTDIIMRPRGGLLSLGFAMALVFSTNGLASMMSAFDATIHSINRRSWISQRLAAIGLLIILSVLLTAAIALITGGQLAISYLRENDILRDSFTIFLLNFGKWIVIIFLLFFANSFLYYMAPAKKTRWRFISAGSTLATVLSIGALGGFSYYINNFSQYNKLYGSIGTLLILLFLMYVMSVILLVGFELNASIYQARTQKEE</sequence>
<gene>
    <name evidence="7" type="ORF">ENN90_09815</name>
</gene>
<dbReference type="NCBIfam" id="TIGR00765">
    <property type="entry name" value="yihY_not_rbn"/>
    <property type="match status" value="1"/>
</dbReference>
<dbReference type="PANTHER" id="PTHR30213">
    <property type="entry name" value="INNER MEMBRANE PROTEIN YHJD"/>
    <property type="match status" value="1"/>
</dbReference>
<feature type="transmembrane region" description="Helical" evidence="6">
    <location>
        <begin position="57"/>
        <end position="80"/>
    </location>
</feature>
<keyword evidence="5 6" id="KW-0472">Membrane</keyword>
<evidence type="ECO:0000256" key="2">
    <source>
        <dbReference type="ARBA" id="ARBA00022475"/>
    </source>
</evidence>
<keyword evidence="4 6" id="KW-1133">Transmembrane helix</keyword>
<dbReference type="Pfam" id="PF03631">
    <property type="entry name" value="Virul_fac_BrkB"/>
    <property type="match status" value="1"/>
</dbReference>
<dbReference type="PIRSF" id="PIRSF035875">
    <property type="entry name" value="RNase_BN"/>
    <property type="match status" value="1"/>
</dbReference>
<dbReference type="PANTHER" id="PTHR30213:SF0">
    <property type="entry name" value="UPF0761 MEMBRANE PROTEIN YIHY"/>
    <property type="match status" value="1"/>
</dbReference>
<evidence type="ECO:0000256" key="1">
    <source>
        <dbReference type="ARBA" id="ARBA00004651"/>
    </source>
</evidence>
<evidence type="ECO:0000256" key="5">
    <source>
        <dbReference type="ARBA" id="ARBA00023136"/>
    </source>
</evidence>
<protein>
    <submittedName>
        <fullName evidence="7">YihY/virulence factor BrkB family protein</fullName>
    </submittedName>
</protein>